<gene>
    <name evidence="2" type="ORF">PCOR1329_LOCUS53359</name>
</gene>
<accession>A0ABN9V047</accession>
<feature type="transmembrane region" description="Helical" evidence="1">
    <location>
        <begin position="12"/>
        <end position="30"/>
    </location>
</feature>
<organism evidence="2 3">
    <name type="scientific">Prorocentrum cordatum</name>
    <dbReference type="NCBI Taxonomy" id="2364126"/>
    <lineage>
        <taxon>Eukaryota</taxon>
        <taxon>Sar</taxon>
        <taxon>Alveolata</taxon>
        <taxon>Dinophyceae</taxon>
        <taxon>Prorocentrales</taxon>
        <taxon>Prorocentraceae</taxon>
        <taxon>Prorocentrum</taxon>
    </lineage>
</organism>
<name>A0ABN9V047_9DINO</name>
<feature type="transmembrane region" description="Helical" evidence="1">
    <location>
        <begin position="62"/>
        <end position="87"/>
    </location>
</feature>
<feature type="transmembrane region" description="Helical" evidence="1">
    <location>
        <begin position="107"/>
        <end position="128"/>
    </location>
</feature>
<evidence type="ECO:0008006" key="4">
    <source>
        <dbReference type="Google" id="ProtNLM"/>
    </source>
</evidence>
<proteinExistence type="predicted"/>
<keyword evidence="1" id="KW-1133">Transmembrane helix</keyword>
<evidence type="ECO:0000256" key="1">
    <source>
        <dbReference type="SAM" id="Phobius"/>
    </source>
</evidence>
<keyword evidence="3" id="KW-1185">Reference proteome</keyword>
<feature type="transmembrane region" description="Helical" evidence="1">
    <location>
        <begin position="140"/>
        <end position="162"/>
    </location>
</feature>
<sequence>MDCAAENSELASWTFLRYSVLGLIMLWRVCRLMREPPPIWKGDNPNLTRRMQDVSTGPPQRFVLAGCLFVLTEGVGLAVYFAVSAAMDNAAIFFGSAEPALCKTVKAVSLYSMALVTFLPNVFLGVLGQRRFYNGKDMGSKVLFVVAMVFITVASFRIRIWLVYREGYANYVSSSLEVFGPSWRVVLAVVVPPLVDGIQSLALIATGMQTEQNKVSQHRCTASSCSPGARTSRRCTRRPLPRRILPPRQRPTPRQVLARARAWSSSPLLFLPLSWRMSTEGGPSKWWATLRRWGGGLLEKGWRCT</sequence>
<dbReference type="EMBL" id="CAUYUJ010016504">
    <property type="protein sequence ID" value="CAK0865990.1"/>
    <property type="molecule type" value="Genomic_DNA"/>
</dbReference>
<reference evidence="2" key="1">
    <citation type="submission" date="2023-10" db="EMBL/GenBank/DDBJ databases">
        <authorList>
            <person name="Chen Y."/>
            <person name="Shah S."/>
            <person name="Dougan E. K."/>
            <person name="Thang M."/>
            <person name="Chan C."/>
        </authorList>
    </citation>
    <scope>NUCLEOTIDE SEQUENCE [LARGE SCALE GENOMIC DNA]</scope>
</reference>
<evidence type="ECO:0000313" key="2">
    <source>
        <dbReference type="EMBL" id="CAK0865990.1"/>
    </source>
</evidence>
<comment type="caution">
    <text evidence="2">The sequence shown here is derived from an EMBL/GenBank/DDBJ whole genome shotgun (WGS) entry which is preliminary data.</text>
</comment>
<feature type="transmembrane region" description="Helical" evidence="1">
    <location>
        <begin position="182"/>
        <end position="204"/>
    </location>
</feature>
<dbReference type="Proteomes" id="UP001189429">
    <property type="component" value="Unassembled WGS sequence"/>
</dbReference>
<protein>
    <recommendedName>
        <fullName evidence="4">Solute carrier family 40 protein</fullName>
    </recommendedName>
</protein>
<keyword evidence="1" id="KW-0812">Transmembrane</keyword>
<evidence type="ECO:0000313" key="3">
    <source>
        <dbReference type="Proteomes" id="UP001189429"/>
    </source>
</evidence>
<keyword evidence="1" id="KW-0472">Membrane</keyword>